<dbReference type="InterPro" id="IPR018960">
    <property type="entry name" value="DUF1990"/>
</dbReference>
<protein>
    <submittedName>
        <fullName evidence="2">DUF1990 domain-containing protein</fullName>
    </submittedName>
</protein>
<dbReference type="Proteomes" id="UP000600946">
    <property type="component" value="Unassembled WGS sequence"/>
</dbReference>
<proteinExistence type="predicted"/>
<dbReference type="PANTHER" id="PTHR34202">
    <property type="entry name" value="UPF0548 PROTEIN"/>
    <property type="match status" value="1"/>
</dbReference>
<evidence type="ECO:0000313" key="3">
    <source>
        <dbReference type="Proteomes" id="UP000600946"/>
    </source>
</evidence>
<dbReference type="PANTHER" id="PTHR34202:SF1">
    <property type="entry name" value="UPF0548 PROTEIN"/>
    <property type="match status" value="1"/>
</dbReference>
<evidence type="ECO:0000259" key="1">
    <source>
        <dbReference type="Pfam" id="PF09348"/>
    </source>
</evidence>
<gene>
    <name evidence="2" type="ORF">GCM10010326_18070</name>
</gene>
<sequence length="209" mass="22486">MVWDFHAGAGGEGAVVRTIGRGLRAAHARAVAAEPAYPEVGATDRPVLPGGEAGYRVFRRRVRIGYGQEVFERAGDCVMGWGVQRGAGFGVHPDAPAVPGATALIVLRLPGLPFPRLVIPCRVVWTVRAAERVGFAYGTLPGHPECGEESFVVGREADGLVWFEVAAFSRPASWYARLGGPLTRLLQDLATRRYLRAVSRAARGGTRQR</sequence>
<dbReference type="PIRSF" id="PIRSF010260">
    <property type="entry name" value="UCP010260"/>
    <property type="match status" value="1"/>
</dbReference>
<dbReference type="InterPro" id="IPR014457">
    <property type="entry name" value="UCP010260"/>
</dbReference>
<name>A0ABQ2ZVL4_9ACTN</name>
<comment type="caution">
    <text evidence="2">The sequence shown here is derived from an EMBL/GenBank/DDBJ whole genome shotgun (WGS) entry which is preliminary data.</text>
</comment>
<feature type="domain" description="DUF1990" evidence="1">
    <location>
        <begin position="37"/>
        <end position="197"/>
    </location>
</feature>
<keyword evidence="3" id="KW-1185">Reference proteome</keyword>
<evidence type="ECO:0000313" key="2">
    <source>
        <dbReference type="EMBL" id="GGY24766.1"/>
    </source>
</evidence>
<dbReference type="Pfam" id="PF09348">
    <property type="entry name" value="DUF1990"/>
    <property type="match status" value="1"/>
</dbReference>
<organism evidence="2 3">
    <name type="scientific">Streptomyces xanthochromogenes</name>
    <dbReference type="NCBI Taxonomy" id="67384"/>
    <lineage>
        <taxon>Bacteria</taxon>
        <taxon>Bacillati</taxon>
        <taxon>Actinomycetota</taxon>
        <taxon>Actinomycetes</taxon>
        <taxon>Kitasatosporales</taxon>
        <taxon>Streptomycetaceae</taxon>
        <taxon>Streptomyces</taxon>
    </lineage>
</organism>
<dbReference type="EMBL" id="BMUU01000002">
    <property type="protein sequence ID" value="GGY24766.1"/>
    <property type="molecule type" value="Genomic_DNA"/>
</dbReference>
<reference evidence="3" key="1">
    <citation type="journal article" date="2019" name="Int. J. Syst. Evol. Microbiol.">
        <title>The Global Catalogue of Microorganisms (GCM) 10K type strain sequencing project: providing services to taxonomists for standard genome sequencing and annotation.</title>
        <authorList>
            <consortium name="The Broad Institute Genomics Platform"/>
            <consortium name="The Broad Institute Genome Sequencing Center for Infectious Disease"/>
            <person name="Wu L."/>
            <person name="Ma J."/>
        </authorList>
    </citation>
    <scope>NUCLEOTIDE SEQUENCE [LARGE SCALE GENOMIC DNA]</scope>
    <source>
        <strain evidence="3">JCM 4594</strain>
    </source>
</reference>
<accession>A0ABQ2ZVL4</accession>